<sequence length="251" mass="28257">MSTAEADELLERFTRKVRQLVTVEAVWAHGSLALGDFQPHSSDLDLVVLLSGELNLSQWAEVRNLHKKLAKRSELAERLSCAYVDKALLADVERTHPTWTHGKGVEKPVTPVTRRELLVGGLTLYGREPAGIVPPVTDDELVAFIRSDLRDFWYPATDKKHIWQKDIWVDLGPLTVARAKVTLEEGRLITKGEAIDVMNTLAAPPALVDDICRRRYEVGPATSRKWRAERGELARRFVRAQIEKVLSLSSH</sequence>
<protein>
    <submittedName>
        <fullName evidence="2">Nucleotidyltransferase domain-containing protein</fullName>
    </submittedName>
</protein>
<dbReference type="RefSeq" id="WP_380045563.1">
    <property type="nucleotide sequence ID" value="NZ_JBHLTC010000011.1"/>
</dbReference>
<dbReference type="InterPro" id="IPR002934">
    <property type="entry name" value="Polymerase_NTP_transf_dom"/>
</dbReference>
<feature type="domain" description="Polymerase nucleotidyl transferase" evidence="1">
    <location>
        <begin position="11"/>
        <end position="71"/>
    </location>
</feature>
<dbReference type="SUPFAM" id="SSF81301">
    <property type="entry name" value="Nucleotidyltransferase"/>
    <property type="match status" value="1"/>
</dbReference>
<dbReference type="EMBL" id="JBHLTC010000011">
    <property type="protein sequence ID" value="MFC0624334.1"/>
    <property type="molecule type" value="Genomic_DNA"/>
</dbReference>
<evidence type="ECO:0000313" key="3">
    <source>
        <dbReference type="Proteomes" id="UP001589890"/>
    </source>
</evidence>
<reference evidence="2 3" key="1">
    <citation type="submission" date="2024-09" db="EMBL/GenBank/DDBJ databases">
        <authorList>
            <person name="Sun Q."/>
            <person name="Mori K."/>
        </authorList>
    </citation>
    <scope>NUCLEOTIDE SEQUENCE [LARGE SCALE GENOMIC DNA]</scope>
    <source>
        <strain evidence="2 3">CGMCC 1.15906</strain>
    </source>
</reference>
<dbReference type="Proteomes" id="UP001589890">
    <property type="component" value="Unassembled WGS sequence"/>
</dbReference>
<dbReference type="CDD" id="cd05403">
    <property type="entry name" value="NT_KNTase_like"/>
    <property type="match status" value="1"/>
</dbReference>
<accession>A0ABV6QI73</accession>
<dbReference type="Pfam" id="PF01909">
    <property type="entry name" value="NTP_transf_2"/>
    <property type="match status" value="1"/>
</dbReference>
<name>A0ABV6QI73_9ACTN</name>
<keyword evidence="3" id="KW-1185">Reference proteome</keyword>
<evidence type="ECO:0000313" key="2">
    <source>
        <dbReference type="EMBL" id="MFC0624334.1"/>
    </source>
</evidence>
<proteinExistence type="predicted"/>
<comment type="caution">
    <text evidence="2">The sequence shown here is derived from an EMBL/GenBank/DDBJ whole genome shotgun (WGS) entry which is preliminary data.</text>
</comment>
<dbReference type="Gene3D" id="3.30.460.10">
    <property type="entry name" value="Beta Polymerase, domain 2"/>
    <property type="match status" value="1"/>
</dbReference>
<organism evidence="2 3">
    <name type="scientific">Kribbella deserti</name>
    <dbReference type="NCBI Taxonomy" id="1926257"/>
    <lineage>
        <taxon>Bacteria</taxon>
        <taxon>Bacillati</taxon>
        <taxon>Actinomycetota</taxon>
        <taxon>Actinomycetes</taxon>
        <taxon>Propionibacteriales</taxon>
        <taxon>Kribbellaceae</taxon>
        <taxon>Kribbella</taxon>
    </lineage>
</organism>
<gene>
    <name evidence="2" type="ORF">ACFFGN_09695</name>
</gene>
<dbReference type="InterPro" id="IPR043519">
    <property type="entry name" value="NT_sf"/>
</dbReference>
<evidence type="ECO:0000259" key="1">
    <source>
        <dbReference type="Pfam" id="PF01909"/>
    </source>
</evidence>